<accession>A0ACB7RU80</accession>
<keyword evidence="2" id="KW-1185">Reference proteome</keyword>
<reference evidence="1" key="1">
    <citation type="submission" date="2020-05" db="EMBL/GenBank/DDBJ databases">
        <title>Large-scale comparative analyses of tick genomes elucidate their genetic diversity and vector capacities.</title>
        <authorList>
            <person name="Jia N."/>
            <person name="Wang J."/>
            <person name="Shi W."/>
            <person name="Du L."/>
            <person name="Sun Y."/>
            <person name="Zhan W."/>
            <person name="Jiang J."/>
            <person name="Wang Q."/>
            <person name="Zhang B."/>
            <person name="Ji P."/>
            <person name="Sakyi L.B."/>
            <person name="Cui X."/>
            <person name="Yuan T."/>
            <person name="Jiang B."/>
            <person name="Yang W."/>
            <person name="Lam T.T.-Y."/>
            <person name="Chang Q."/>
            <person name="Ding S."/>
            <person name="Wang X."/>
            <person name="Zhu J."/>
            <person name="Ruan X."/>
            <person name="Zhao L."/>
            <person name="Wei J."/>
            <person name="Que T."/>
            <person name="Du C."/>
            <person name="Cheng J."/>
            <person name="Dai P."/>
            <person name="Han X."/>
            <person name="Huang E."/>
            <person name="Gao Y."/>
            <person name="Liu J."/>
            <person name="Shao H."/>
            <person name="Ye R."/>
            <person name="Li L."/>
            <person name="Wei W."/>
            <person name="Wang X."/>
            <person name="Wang C."/>
            <person name="Yang T."/>
            <person name="Huo Q."/>
            <person name="Li W."/>
            <person name="Guo W."/>
            <person name="Chen H."/>
            <person name="Zhou L."/>
            <person name="Ni X."/>
            <person name="Tian J."/>
            <person name="Zhou Y."/>
            <person name="Sheng Y."/>
            <person name="Liu T."/>
            <person name="Pan Y."/>
            <person name="Xia L."/>
            <person name="Li J."/>
            <person name="Zhao F."/>
            <person name="Cao W."/>
        </authorList>
    </citation>
    <scope>NUCLEOTIDE SEQUENCE</scope>
    <source>
        <strain evidence="1">Hyas-2018</strain>
    </source>
</reference>
<evidence type="ECO:0000313" key="2">
    <source>
        <dbReference type="Proteomes" id="UP000821845"/>
    </source>
</evidence>
<proteinExistence type="predicted"/>
<name>A0ACB7RU80_HYAAI</name>
<dbReference type="Proteomes" id="UP000821845">
    <property type="component" value="Chromosome 7"/>
</dbReference>
<dbReference type="EMBL" id="CM023487">
    <property type="protein sequence ID" value="KAH6926266.1"/>
    <property type="molecule type" value="Genomic_DNA"/>
</dbReference>
<evidence type="ECO:0000313" key="1">
    <source>
        <dbReference type="EMBL" id="KAH6926266.1"/>
    </source>
</evidence>
<gene>
    <name evidence="1" type="ORF">HPB50_016053</name>
</gene>
<comment type="caution">
    <text evidence="1">The sequence shown here is derived from an EMBL/GenBank/DDBJ whole genome shotgun (WGS) entry which is preliminary data.</text>
</comment>
<organism evidence="1 2">
    <name type="scientific">Hyalomma asiaticum</name>
    <name type="common">Tick</name>
    <dbReference type="NCBI Taxonomy" id="266040"/>
    <lineage>
        <taxon>Eukaryota</taxon>
        <taxon>Metazoa</taxon>
        <taxon>Ecdysozoa</taxon>
        <taxon>Arthropoda</taxon>
        <taxon>Chelicerata</taxon>
        <taxon>Arachnida</taxon>
        <taxon>Acari</taxon>
        <taxon>Parasitiformes</taxon>
        <taxon>Ixodida</taxon>
        <taxon>Ixodoidea</taxon>
        <taxon>Ixodidae</taxon>
        <taxon>Hyalomminae</taxon>
        <taxon>Hyalomma</taxon>
    </lineage>
</organism>
<sequence>MDGPATGLSHAPGEADDAHSYVDKLRVLELYSGIGGMHFACPPERTWVVAAVDVNTTANSVYAFNFPDTRLLQRNVLKESGYHVHRYLLSPTQFGIPNSRLRFYCLAKLHPAQFRDCCQKENGVCTGMCQEQPPPGSPESGPPQSLSAFLSLNSEQYLGDEASYLLPDKILSRFSLLLDIVQPASTNTCCFTKGYGHYVEGTGSVLLQVLS</sequence>
<protein>
    <submittedName>
        <fullName evidence="1">Uncharacterized protein</fullName>
    </submittedName>
</protein>